<dbReference type="EMBL" id="CP006569">
    <property type="protein sequence ID" value="AHF75157.1"/>
    <property type="molecule type" value="Genomic_DNA"/>
</dbReference>
<dbReference type="GO" id="GO:0030170">
    <property type="term" value="F:pyridoxal phosphate binding"/>
    <property type="evidence" value="ECO:0007669"/>
    <property type="project" value="InterPro"/>
</dbReference>
<dbReference type="Pfam" id="PF00155">
    <property type="entry name" value="Aminotran_1_2"/>
    <property type="match status" value="1"/>
</dbReference>
<dbReference type="AlphaFoldDB" id="W0HRJ9"/>
<dbReference type="InterPro" id="IPR001917">
    <property type="entry name" value="Aminotrans_II_pyridoxalP_BS"/>
</dbReference>
<dbReference type="EC" id="2.6.1.9" evidence="4"/>
<feature type="domain" description="Aminotransferase class I/classII large" evidence="12">
    <location>
        <begin position="36"/>
        <end position="336"/>
    </location>
</feature>
<keyword evidence="7 13" id="KW-0808">Transferase</keyword>
<keyword evidence="8 11" id="KW-0663">Pyridoxal phosphate</keyword>
<evidence type="ECO:0000256" key="5">
    <source>
        <dbReference type="ARBA" id="ARBA00022576"/>
    </source>
</evidence>
<evidence type="ECO:0000256" key="9">
    <source>
        <dbReference type="ARBA" id="ARBA00023102"/>
    </source>
</evidence>
<protein>
    <recommendedName>
        <fullName evidence="4">histidinol-phosphate transaminase</fullName>
        <ecNumber evidence="4">2.6.1.9</ecNumber>
    </recommendedName>
</protein>
<proteinExistence type="inferred from homology"/>
<dbReference type="KEGG" id="sod:Sant_0040"/>
<gene>
    <name evidence="13" type="ORF">Sant_0040</name>
</gene>
<dbReference type="Gene3D" id="3.40.640.10">
    <property type="entry name" value="Type I PLP-dependent aspartate aminotransferase-like (Major domain)"/>
    <property type="match status" value="1"/>
</dbReference>
<dbReference type="InterPro" id="IPR004839">
    <property type="entry name" value="Aminotransferase_I/II_large"/>
</dbReference>
<evidence type="ECO:0000256" key="1">
    <source>
        <dbReference type="ARBA" id="ARBA00001933"/>
    </source>
</evidence>
<dbReference type="InterPro" id="IPR015421">
    <property type="entry name" value="PyrdxlP-dep_Trfase_major"/>
</dbReference>
<name>W0HRJ9_9GAMM</name>
<dbReference type="PANTHER" id="PTHR43643">
    <property type="entry name" value="HISTIDINOL-PHOSPHATE AMINOTRANSFERASE 2"/>
    <property type="match status" value="1"/>
</dbReference>
<evidence type="ECO:0000256" key="10">
    <source>
        <dbReference type="ARBA" id="ARBA00047481"/>
    </source>
</evidence>
<dbReference type="PROSITE" id="PS00599">
    <property type="entry name" value="AA_TRANSFER_CLASS_2"/>
    <property type="match status" value="1"/>
</dbReference>
<comment type="pathway">
    <text evidence="2">Amino-acid biosynthesis; L-histidine biosynthesis; L-histidine from 5-phospho-alpha-D-ribose 1-diphosphate: step 7/9.</text>
</comment>
<comment type="similarity">
    <text evidence="3">Belongs to the class-II pyridoxal-phosphate-dependent aminotransferase family. Histidinol-phosphate aminotransferase subfamily.</text>
</comment>
<evidence type="ECO:0000256" key="3">
    <source>
        <dbReference type="ARBA" id="ARBA00007970"/>
    </source>
</evidence>
<evidence type="ECO:0000256" key="2">
    <source>
        <dbReference type="ARBA" id="ARBA00005011"/>
    </source>
</evidence>
<dbReference type="HOGENOM" id="CLU_017584_3_3_6"/>
<dbReference type="PANTHER" id="PTHR43643:SF6">
    <property type="entry name" value="HISTIDINOL-PHOSPHATE AMINOTRANSFERASE"/>
    <property type="match status" value="1"/>
</dbReference>
<evidence type="ECO:0000256" key="8">
    <source>
        <dbReference type="ARBA" id="ARBA00022898"/>
    </source>
</evidence>
<keyword evidence="9" id="KW-0368">Histidine biosynthesis</keyword>
<evidence type="ECO:0000256" key="11">
    <source>
        <dbReference type="RuleBase" id="RU003693"/>
    </source>
</evidence>
<accession>W0HRJ9</accession>
<dbReference type="SUPFAM" id="SSF53383">
    <property type="entry name" value="PLP-dependent transferases"/>
    <property type="match status" value="1"/>
</dbReference>
<reference evidence="13 14" key="1">
    <citation type="journal article" date="2014" name="Genome Biol. Evol.">
        <title>Genome degeneration and adaptation in a nascent stage of symbiosis.</title>
        <authorList>
            <person name="Oakeson K.F."/>
            <person name="Gil R."/>
            <person name="Clayton A.L."/>
            <person name="Dunn D.M."/>
            <person name="von Niederhausern A.C."/>
            <person name="Hamil C."/>
            <person name="Aoyagi A."/>
            <person name="Duval B."/>
            <person name="Baca A."/>
            <person name="Silva F.J."/>
            <person name="Vallier A."/>
            <person name="Jackson D.G."/>
            <person name="Latorre A."/>
            <person name="Weiss R.B."/>
            <person name="Heddi A."/>
            <person name="Moya A."/>
            <person name="Dale C."/>
        </authorList>
    </citation>
    <scope>NUCLEOTIDE SEQUENCE [LARGE SCALE GENOMIC DNA]</scope>
    <source>
        <strain evidence="13 14">HS1</strain>
    </source>
</reference>
<dbReference type="PATRIC" id="fig|1239307.3.peg.44"/>
<keyword evidence="5 13" id="KW-0032">Aminotransferase</keyword>
<evidence type="ECO:0000256" key="7">
    <source>
        <dbReference type="ARBA" id="ARBA00022679"/>
    </source>
</evidence>
<dbReference type="GO" id="GO:0004400">
    <property type="term" value="F:histidinol-phosphate transaminase activity"/>
    <property type="evidence" value="ECO:0007669"/>
    <property type="project" value="UniProtKB-EC"/>
</dbReference>
<evidence type="ECO:0000313" key="13">
    <source>
        <dbReference type="EMBL" id="AHF75157.1"/>
    </source>
</evidence>
<keyword evidence="14" id="KW-1185">Reference proteome</keyword>
<evidence type="ECO:0000256" key="6">
    <source>
        <dbReference type="ARBA" id="ARBA00022605"/>
    </source>
</evidence>
<evidence type="ECO:0000256" key="4">
    <source>
        <dbReference type="ARBA" id="ARBA00012748"/>
    </source>
</evidence>
<dbReference type="CDD" id="cd00609">
    <property type="entry name" value="AAT_like"/>
    <property type="match status" value="1"/>
</dbReference>
<comment type="cofactor">
    <cofactor evidence="1 11">
        <name>pyridoxal 5'-phosphate</name>
        <dbReference type="ChEBI" id="CHEBI:597326"/>
    </cofactor>
</comment>
<evidence type="ECO:0000259" key="12">
    <source>
        <dbReference type="Pfam" id="PF00155"/>
    </source>
</evidence>
<evidence type="ECO:0000313" key="14">
    <source>
        <dbReference type="Proteomes" id="UP000019028"/>
    </source>
</evidence>
<dbReference type="RefSeq" id="WP_025420313.1">
    <property type="nucleotide sequence ID" value="NZ_CP006569.1"/>
</dbReference>
<keyword evidence="6" id="KW-0028">Amino-acid biosynthesis</keyword>
<organism evidence="13 14">
    <name type="scientific">Sodalis praecaptivus</name>
    <dbReference type="NCBI Taxonomy" id="1239307"/>
    <lineage>
        <taxon>Bacteria</taxon>
        <taxon>Pseudomonadati</taxon>
        <taxon>Pseudomonadota</taxon>
        <taxon>Gammaproteobacteria</taxon>
        <taxon>Enterobacterales</taxon>
        <taxon>Bruguierivoracaceae</taxon>
        <taxon>Sodalis</taxon>
    </lineage>
</organism>
<dbReference type="InterPro" id="IPR050106">
    <property type="entry name" value="HistidinolP_aminotransfase"/>
</dbReference>
<dbReference type="GO" id="GO:0000105">
    <property type="term" value="P:L-histidine biosynthetic process"/>
    <property type="evidence" value="ECO:0007669"/>
    <property type="project" value="UniProtKB-KW"/>
</dbReference>
<dbReference type="Gene3D" id="3.90.1150.10">
    <property type="entry name" value="Aspartate Aminotransferase, domain 1"/>
    <property type="match status" value="1"/>
</dbReference>
<dbReference type="Proteomes" id="UP000019028">
    <property type="component" value="Chromosome"/>
</dbReference>
<dbReference type="InterPro" id="IPR015424">
    <property type="entry name" value="PyrdxlP-dep_Trfase"/>
</dbReference>
<comment type="catalytic activity">
    <reaction evidence="10">
        <text>L-histidinol phosphate + 2-oxoglutarate = 3-(imidazol-4-yl)-2-oxopropyl phosphate + L-glutamate</text>
        <dbReference type="Rhea" id="RHEA:23744"/>
        <dbReference type="ChEBI" id="CHEBI:16810"/>
        <dbReference type="ChEBI" id="CHEBI:29985"/>
        <dbReference type="ChEBI" id="CHEBI:57766"/>
        <dbReference type="ChEBI" id="CHEBI:57980"/>
        <dbReference type="EC" id="2.6.1.9"/>
    </reaction>
</comment>
<dbReference type="InterPro" id="IPR015422">
    <property type="entry name" value="PyrdxlP-dep_Trfase_small"/>
</dbReference>
<dbReference type="OrthoDB" id="9813612at2"/>
<sequence length="350" mass="38336">MTKLHTYNTCDRHIKHRLHLNETDSTVIQPLQTCFEEEFARISIYPDPENRTATEKIAHYYRLSPDQLLMGNGVDEIILLICLTFLQYGGQALLSASTFPGYQTAARLVGGHCLWVPLDAGRCDLQAYRQRAGRGVALAFLCNPHNPTGTVMDRQAVTAFIECMNRHDIIPIVDEAYIHFAGEERCSVLPAIRQGARAIMLRTFSKAFGLAGIRVGFAAGPADVIAAVARSAQALPFRVNRFAQRLAAEVLTLGAVDATVARVRGWLRGIMTAFDAAGIPYMPSAANFICFKPPYGSEALLARAQTNATRVRDCAPFGMPGWIRASIGHESDRDNLLALLRLPGAAVVEP</sequence>